<comment type="caution">
    <text evidence="2">The sequence shown here is derived from an EMBL/GenBank/DDBJ whole genome shotgun (WGS) entry which is preliminary data.</text>
</comment>
<sequence length="90" mass="10219">MQPPSQWPHACKRLATTNPSTIAFTAVNMRLIDIDSYLIKDFIGDDTPPYAILSHTWGPEEVTLKDMQAEFGEDEEQYPQTPLRGRGRRG</sequence>
<protein>
    <submittedName>
        <fullName evidence="2">HET-domain-containing protein</fullName>
    </submittedName>
</protein>
<name>A0AAW0RAX0_9PEZI</name>
<dbReference type="AlphaFoldDB" id="A0AAW0RAX0"/>
<dbReference type="Proteomes" id="UP001392437">
    <property type="component" value="Unassembled WGS sequence"/>
</dbReference>
<gene>
    <name evidence="2" type="ORF">PG999_000127</name>
</gene>
<evidence type="ECO:0000256" key="1">
    <source>
        <dbReference type="SAM" id="MobiDB-lite"/>
    </source>
</evidence>
<dbReference type="PANTHER" id="PTHR10622:SF10">
    <property type="entry name" value="HET DOMAIN-CONTAINING PROTEIN"/>
    <property type="match status" value="1"/>
</dbReference>
<accession>A0AAW0RAX0</accession>
<organism evidence="2 3">
    <name type="scientific">Apiospora kogelbergensis</name>
    <dbReference type="NCBI Taxonomy" id="1337665"/>
    <lineage>
        <taxon>Eukaryota</taxon>
        <taxon>Fungi</taxon>
        <taxon>Dikarya</taxon>
        <taxon>Ascomycota</taxon>
        <taxon>Pezizomycotina</taxon>
        <taxon>Sordariomycetes</taxon>
        <taxon>Xylariomycetidae</taxon>
        <taxon>Amphisphaeriales</taxon>
        <taxon>Apiosporaceae</taxon>
        <taxon>Apiospora</taxon>
    </lineage>
</organism>
<dbReference type="EMBL" id="JAQQWP010000001">
    <property type="protein sequence ID" value="KAK8131954.1"/>
    <property type="molecule type" value="Genomic_DNA"/>
</dbReference>
<evidence type="ECO:0000313" key="2">
    <source>
        <dbReference type="EMBL" id="KAK8131954.1"/>
    </source>
</evidence>
<proteinExistence type="predicted"/>
<reference evidence="2 3" key="1">
    <citation type="submission" date="2023-01" db="EMBL/GenBank/DDBJ databases">
        <title>Analysis of 21 Apiospora genomes using comparative genomics revels a genus with tremendous synthesis potential of carbohydrate active enzymes and secondary metabolites.</title>
        <authorList>
            <person name="Sorensen T."/>
        </authorList>
    </citation>
    <scope>NUCLEOTIDE SEQUENCE [LARGE SCALE GENOMIC DNA]</scope>
    <source>
        <strain evidence="2 3">CBS 117206</strain>
    </source>
</reference>
<keyword evidence="3" id="KW-1185">Reference proteome</keyword>
<dbReference type="PANTHER" id="PTHR10622">
    <property type="entry name" value="HET DOMAIN-CONTAINING PROTEIN"/>
    <property type="match status" value="1"/>
</dbReference>
<evidence type="ECO:0000313" key="3">
    <source>
        <dbReference type="Proteomes" id="UP001392437"/>
    </source>
</evidence>
<feature type="region of interest" description="Disordered" evidence="1">
    <location>
        <begin position="70"/>
        <end position="90"/>
    </location>
</feature>